<evidence type="ECO:0000256" key="5">
    <source>
        <dbReference type="ARBA" id="ARBA00023242"/>
    </source>
</evidence>
<keyword evidence="4" id="KW-0804">Transcription</keyword>
<organism evidence="8 9">
    <name type="scientific">Papaver atlanticum</name>
    <dbReference type="NCBI Taxonomy" id="357466"/>
    <lineage>
        <taxon>Eukaryota</taxon>
        <taxon>Viridiplantae</taxon>
        <taxon>Streptophyta</taxon>
        <taxon>Embryophyta</taxon>
        <taxon>Tracheophyta</taxon>
        <taxon>Spermatophyta</taxon>
        <taxon>Magnoliopsida</taxon>
        <taxon>Ranunculales</taxon>
        <taxon>Papaveraceae</taxon>
        <taxon>Papaveroideae</taxon>
        <taxon>Papaver</taxon>
    </lineage>
</organism>
<evidence type="ECO:0000256" key="6">
    <source>
        <dbReference type="SAM" id="MobiDB-lite"/>
    </source>
</evidence>
<evidence type="ECO:0000256" key="3">
    <source>
        <dbReference type="ARBA" id="ARBA00023125"/>
    </source>
</evidence>
<dbReference type="InterPro" id="IPR015300">
    <property type="entry name" value="DNA-bd_pseudobarrel_sf"/>
</dbReference>
<reference evidence="8" key="1">
    <citation type="submission" date="2022-04" db="EMBL/GenBank/DDBJ databases">
        <title>A functionally conserved STORR gene fusion in Papaver species that diverged 16.8 million years ago.</title>
        <authorList>
            <person name="Catania T."/>
        </authorList>
    </citation>
    <scope>NUCLEOTIDE SEQUENCE</scope>
    <source>
        <strain evidence="8">S-188037</strain>
    </source>
</reference>
<keyword evidence="3" id="KW-0238">DNA-binding</keyword>
<feature type="domain" description="TF-B3" evidence="7">
    <location>
        <begin position="177"/>
        <end position="276"/>
    </location>
</feature>
<accession>A0AAD4SMY6</accession>
<dbReference type="Gene3D" id="2.40.330.10">
    <property type="entry name" value="DNA-binding pseudobarrel domain"/>
    <property type="match status" value="2"/>
</dbReference>
<evidence type="ECO:0000259" key="7">
    <source>
        <dbReference type="PROSITE" id="PS50863"/>
    </source>
</evidence>
<dbReference type="Proteomes" id="UP001202328">
    <property type="component" value="Unassembled WGS sequence"/>
</dbReference>
<evidence type="ECO:0000313" key="9">
    <source>
        <dbReference type="Proteomes" id="UP001202328"/>
    </source>
</evidence>
<feature type="region of interest" description="Disordered" evidence="6">
    <location>
        <begin position="292"/>
        <end position="329"/>
    </location>
</feature>
<evidence type="ECO:0000256" key="4">
    <source>
        <dbReference type="ARBA" id="ARBA00023163"/>
    </source>
</evidence>
<keyword evidence="5" id="KW-0539">Nucleus</keyword>
<feature type="compositionally biased region" description="Basic and acidic residues" evidence="6">
    <location>
        <begin position="27"/>
        <end position="42"/>
    </location>
</feature>
<evidence type="ECO:0000256" key="2">
    <source>
        <dbReference type="ARBA" id="ARBA00023015"/>
    </source>
</evidence>
<protein>
    <recommendedName>
        <fullName evidence="7">TF-B3 domain-containing protein</fullName>
    </recommendedName>
</protein>
<feature type="region of interest" description="Disordered" evidence="6">
    <location>
        <begin position="15"/>
        <end position="55"/>
    </location>
</feature>
<dbReference type="PANTHER" id="PTHR31391:SF160">
    <property type="entry name" value="B3 DOMAIN-CONTAINING PROTEIN OS01G0723500-LIKE ISOFORM X1"/>
    <property type="match status" value="1"/>
</dbReference>
<dbReference type="Pfam" id="PF02362">
    <property type="entry name" value="B3"/>
    <property type="match status" value="2"/>
</dbReference>
<dbReference type="SUPFAM" id="SSF101936">
    <property type="entry name" value="DNA-binding pseudobarrel domain"/>
    <property type="match status" value="2"/>
</dbReference>
<feature type="compositionally biased region" description="Basic residues" evidence="6">
    <location>
        <begin position="46"/>
        <end position="55"/>
    </location>
</feature>
<proteinExistence type="predicted"/>
<dbReference type="AlphaFoldDB" id="A0AAD4SMY6"/>
<name>A0AAD4SMY6_9MAGN</name>
<dbReference type="InterPro" id="IPR003340">
    <property type="entry name" value="B3_DNA-bd"/>
</dbReference>
<keyword evidence="2" id="KW-0805">Transcription regulation</keyword>
<dbReference type="InterPro" id="IPR044837">
    <property type="entry name" value="REM16-like"/>
</dbReference>
<dbReference type="PANTHER" id="PTHR31391">
    <property type="entry name" value="B3 DOMAIN-CONTAINING PROTEIN OS11G0197600-RELATED"/>
    <property type="match status" value="1"/>
</dbReference>
<dbReference type="PROSITE" id="PS50863">
    <property type="entry name" value="B3"/>
    <property type="match status" value="2"/>
</dbReference>
<dbReference type="GO" id="GO:0003677">
    <property type="term" value="F:DNA binding"/>
    <property type="evidence" value="ECO:0007669"/>
    <property type="project" value="UniProtKB-KW"/>
</dbReference>
<comment type="caution">
    <text evidence="8">The sequence shown here is derived from an EMBL/GenBank/DDBJ whole genome shotgun (WGS) entry which is preliminary data.</text>
</comment>
<comment type="subcellular location">
    <subcellularLocation>
        <location evidence="1">Nucleus</location>
    </subcellularLocation>
</comment>
<gene>
    <name evidence="8" type="ORF">MKW98_022372</name>
</gene>
<keyword evidence="9" id="KW-1185">Reference proteome</keyword>
<dbReference type="EMBL" id="JAJJMB010009159">
    <property type="protein sequence ID" value="KAI3915414.1"/>
    <property type="molecule type" value="Genomic_DNA"/>
</dbReference>
<dbReference type="CDD" id="cd10017">
    <property type="entry name" value="B3_DNA"/>
    <property type="match status" value="2"/>
</dbReference>
<feature type="domain" description="TF-B3" evidence="7">
    <location>
        <begin position="414"/>
        <end position="495"/>
    </location>
</feature>
<evidence type="ECO:0000313" key="8">
    <source>
        <dbReference type="EMBL" id="KAI3915414.1"/>
    </source>
</evidence>
<dbReference type="SMART" id="SM01019">
    <property type="entry name" value="B3"/>
    <property type="match status" value="2"/>
</dbReference>
<evidence type="ECO:0000256" key="1">
    <source>
        <dbReference type="ARBA" id="ARBA00004123"/>
    </source>
</evidence>
<sequence length="499" mass="56529">MENMDLTFQSTACNAHTAANRSRPSCRRRDSASKRRFEDYQEARGSVKRSKSHRFGKSTSDQWVYNFRRHPELPIVISDDESDDEGYQNPGDSAKQNVTEKIEQNRCKAQVIYSDSECDDERPMPAQHRSASHKGKCKIPKRASCAARKVDVSGTKSQRATRVIEEAKAFKSDFPTCMIIMKQSYSNKGSPVHVPSDFARKFLIKAGDNFVTLQDSMGRKWRVGYRFRKVGRRKAELYKGWFQFVLENHLKVGDACVFELVDIDNLEMKVNIFRVCTPCGKRHPASSEEYCQMPSESAEHNDSEDIESDGGRTMPTQTKSATARHGGKHKISKTSEVKVHCSGASERKSQRAMGVIKEARAFKSDYPICTIIVQPSYMCKGSTVVCFATTPNCLTLNFYNFLLVIIHNFYVQHVPIKFARDILPMAGDKFVTLKDSTGKKWRVGYSTNPSASKVSLYNGWHEFVLENHLMVGDACVFELVGIDNLEMKVNIIRAFPDIV</sequence>
<dbReference type="GO" id="GO:0005634">
    <property type="term" value="C:nucleus"/>
    <property type="evidence" value="ECO:0007669"/>
    <property type="project" value="UniProtKB-SubCell"/>
</dbReference>